<feature type="non-terminal residue" evidence="1">
    <location>
        <position position="133"/>
    </location>
</feature>
<evidence type="ECO:0000313" key="2">
    <source>
        <dbReference type="Proteomes" id="UP000654075"/>
    </source>
</evidence>
<organism evidence="1 2">
    <name type="scientific">Polarella glacialis</name>
    <name type="common">Dinoflagellate</name>
    <dbReference type="NCBI Taxonomy" id="89957"/>
    <lineage>
        <taxon>Eukaryota</taxon>
        <taxon>Sar</taxon>
        <taxon>Alveolata</taxon>
        <taxon>Dinophyceae</taxon>
        <taxon>Suessiales</taxon>
        <taxon>Suessiaceae</taxon>
        <taxon>Polarella</taxon>
    </lineage>
</organism>
<name>A0A813DKM5_POLGL</name>
<reference evidence="1" key="1">
    <citation type="submission" date="2021-02" db="EMBL/GenBank/DDBJ databases">
        <authorList>
            <person name="Dougan E. K."/>
            <person name="Rhodes N."/>
            <person name="Thang M."/>
            <person name="Chan C."/>
        </authorList>
    </citation>
    <scope>NUCLEOTIDE SEQUENCE</scope>
</reference>
<accession>A0A813DKM5</accession>
<gene>
    <name evidence="1" type="ORF">PGLA1383_LOCUS8356</name>
</gene>
<proteinExistence type="predicted"/>
<keyword evidence="2" id="KW-1185">Reference proteome</keyword>
<sequence>MAGDAQEELLQSQSPESKDLAESLAWMVAGNFADLFGVVLLFDWTRDEPMPDSVLDRASLEEDGKLLQAIEGKKAVLVPVSFESTAEESALQALIPKVSGSGCYLIVVQLLPKPLTRELTQVYLQRHKRIVAC</sequence>
<dbReference type="Proteomes" id="UP000654075">
    <property type="component" value="Unassembled WGS sequence"/>
</dbReference>
<dbReference type="EMBL" id="CAJNNV010003781">
    <property type="protein sequence ID" value="CAE8589604.1"/>
    <property type="molecule type" value="Genomic_DNA"/>
</dbReference>
<dbReference type="AlphaFoldDB" id="A0A813DKM5"/>
<comment type="caution">
    <text evidence="1">The sequence shown here is derived from an EMBL/GenBank/DDBJ whole genome shotgun (WGS) entry which is preliminary data.</text>
</comment>
<protein>
    <submittedName>
        <fullName evidence="1">Uncharacterized protein</fullName>
    </submittedName>
</protein>
<evidence type="ECO:0000313" key="1">
    <source>
        <dbReference type="EMBL" id="CAE8589604.1"/>
    </source>
</evidence>